<dbReference type="InterPro" id="IPR018682">
    <property type="entry name" value="DUF2167_membr"/>
</dbReference>
<organism evidence="2 3">
    <name type="scientific">Hymenobacter glacieicola</name>
    <dbReference type="NCBI Taxonomy" id="1562124"/>
    <lineage>
        <taxon>Bacteria</taxon>
        <taxon>Pseudomonadati</taxon>
        <taxon>Bacteroidota</taxon>
        <taxon>Cytophagia</taxon>
        <taxon>Cytophagales</taxon>
        <taxon>Hymenobacteraceae</taxon>
        <taxon>Hymenobacter</taxon>
    </lineage>
</organism>
<evidence type="ECO:0008006" key="4">
    <source>
        <dbReference type="Google" id="ProtNLM"/>
    </source>
</evidence>
<keyword evidence="1" id="KW-0732">Signal</keyword>
<reference evidence="3" key="1">
    <citation type="journal article" date="2019" name="Int. J. Syst. Evol. Microbiol.">
        <title>The Global Catalogue of Microorganisms (GCM) 10K type strain sequencing project: providing services to taxonomists for standard genome sequencing and annotation.</title>
        <authorList>
            <consortium name="The Broad Institute Genomics Platform"/>
            <consortium name="The Broad Institute Genome Sequencing Center for Infectious Disease"/>
            <person name="Wu L."/>
            <person name="Ma J."/>
        </authorList>
    </citation>
    <scope>NUCLEOTIDE SEQUENCE [LARGE SCALE GENOMIC DNA]</scope>
    <source>
        <strain evidence="3">CGMCC 1.12990</strain>
    </source>
</reference>
<feature type="chain" id="PRO_5045747155" description="DUF2167 domain-containing protein" evidence="1">
    <location>
        <begin position="20"/>
        <end position="311"/>
    </location>
</feature>
<comment type="caution">
    <text evidence="2">The sequence shown here is derived from an EMBL/GenBank/DDBJ whole genome shotgun (WGS) entry which is preliminary data.</text>
</comment>
<dbReference type="EMBL" id="BMGS01000001">
    <property type="protein sequence ID" value="GGG31301.1"/>
    <property type="molecule type" value="Genomic_DNA"/>
</dbReference>
<accession>A0ABQ1WHH0</accession>
<proteinExistence type="predicted"/>
<dbReference type="Proteomes" id="UP000601361">
    <property type="component" value="Unassembled WGS sequence"/>
</dbReference>
<evidence type="ECO:0000313" key="2">
    <source>
        <dbReference type="EMBL" id="GGG31301.1"/>
    </source>
</evidence>
<keyword evidence="3" id="KW-1185">Reference proteome</keyword>
<gene>
    <name evidence="2" type="ORF">GCM10011378_04870</name>
</gene>
<name>A0ABQ1WHH0_9BACT</name>
<protein>
    <recommendedName>
        <fullName evidence="4">DUF2167 domain-containing protein</fullName>
    </recommendedName>
</protein>
<sequence>MKKLLLLLALAAVPAASFAATPTPAPTDSAARFQAKVDSMQATLHYQTGRITLPESVGEITLPAGFRYLDAAQSSQVLTKFWGNPNGESLGMIFPDSKGPLDAGSWAFVVEYEKMGYVKDDDAQDIDYDDLLKDMQADTEEANQERADAGYEPVTLVGWAAKPYYDKSLNVLHWAKELKFGEATENTLNYNVRLLGRKGVLNLNAVGSVSQLADVRKTIPAVITSISFSKGLQYADFNPELDEVAAYGIGGLVAGKVLAKVGFFALLLKFWKIGLALLAGAWTAIRRFFGAKGTEEPALAGGPNPDSEPEA</sequence>
<evidence type="ECO:0000313" key="3">
    <source>
        <dbReference type="Proteomes" id="UP000601361"/>
    </source>
</evidence>
<evidence type="ECO:0000256" key="1">
    <source>
        <dbReference type="SAM" id="SignalP"/>
    </source>
</evidence>
<feature type="signal peptide" evidence="1">
    <location>
        <begin position="1"/>
        <end position="19"/>
    </location>
</feature>
<dbReference type="Pfam" id="PF09935">
    <property type="entry name" value="DUF2167"/>
    <property type="match status" value="1"/>
</dbReference>
<dbReference type="RefSeq" id="WP_229728566.1">
    <property type="nucleotide sequence ID" value="NZ_BMGS01000001.1"/>
</dbReference>